<name>A0A4Q9PM48_9APHY</name>
<protein>
    <submittedName>
        <fullName evidence="1">Uncharacterized protein</fullName>
    </submittedName>
</protein>
<proteinExistence type="predicted"/>
<dbReference type="EMBL" id="ML145173">
    <property type="protein sequence ID" value="TBU55224.1"/>
    <property type="molecule type" value="Genomic_DNA"/>
</dbReference>
<evidence type="ECO:0000313" key="2">
    <source>
        <dbReference type="Proteomes" id="UP000292082"/>
    </source>
</evidence>
<evidence type="ECO:0000313" key="1">
    <source>
        <dbReference type="EMBL" id="TBU55224.1"/>
    </source>
</evidence>
<reference evidence="1 2" key="1">
    <citation type="submission" date="2019-01" db="EMBL/GenBank/DDBJ databases">
        <title>Draft genome sequences of three monokaryotic isolates of the white-rot basidiomycete fungus Dichomitus squalens.</title>
        <authorList>
            <consortium name="DOE Joint Genome Institute"/>
            <person name="Lopez S.C."/>
            <person name="Andreopoulos B."/>
            <person name="Pangilinan J."/>
            <person name="Lipzen A."/>
            <person name="Riley R."/>
            <person name="Ahrendt S."/>
            <person name="Ng V."/>
            <person name="Barry K."/>
            <person name="Daum C."/>
            <person name="Grigoriev I.V."/>
            <person name="Hilden K.S."/>
            <person name="Makela M.R."/>
            <person name="de Vries R.P."/>
        </authorList>
    </citation>
    <scope>NUCLEOTIDE SEQUENCE [LARGE SCALE GENOMIC DNA]</scope>
    <source>
        <strain evidence="1 2">CBS 464.89</strain>
    </source>
</reference>
<sequence>MLLHQSQHPLTLPWPNESLVSFQVQQMPRLQSFGYVALAVLSLAYAHFIPPVSCANSLQLTTIAGRNNQSTIECWTYSQDFVVAGGLNVQQLGDLTGATYIEVPTSADHTQGPYNPSGPQLFVILSGNATITFPDSLEVLHVKASQLYAAADTHDVSGLGHITTVKAGSKLVQFPFKDGVLPNHTWTPGECAPSLNRRDEL</sequence>
<gene>
    <name evidence="1" type="ORF">BD310DRAFT_934255</name>
</gene>
<accession>A0A4Q9PM48</accession>
<keyword evidence="2" id="KW-1185">Reference proteome</keyword>
<organism evidence="1 2">
    <name type="scientific">Dichomitus squalens</name>
    <dbReference type="NCBI Taxonomy" id="114155"/>
    <lineage>
        <taxon>Eukaryota</taxon>
        <taxon>Fungi</taxon>
        <taxon>Dikarya</taxon>
        <taxon>Basidiomycota</taxon>
        <taxon>Agaricomycotina</taxon>
        <taxon>Agaricomycetes</taxon>
        <taxon>Polyporales</taxon>
        <taxon>Polyporaceae</taxon>
        <taxon>Dichomitus</taxon>
    </lineage>
</organism>
<dbReference type="Proteomes" id="UP000292082">
    <property type="component" value="Unassembled WGS sequence"/>
</dbReference>
<dbReference type="AlphaFoldDB" id="A0A4Q9PM48"/>